<gene>
    <name evidence="2" type="ORF">MENT_LOCUS58399</name>
</gene>
<dbReference type="Proteomes" id="UP000580250">
    <property type="component" value="Unassembled WGS sequence"/>
</dbReference>
<evidence type="ECO:0000256" key="1">
    <source>
        <dbReference type="SAM" id="MobiDB-lite"/>
    </source>
</evidence>
<feature type="compositionally biased region" description="Low complexity" evidence="1">
    <location>
        <begin position="1"/>
        <end position="11"/>
    </location>
</feature>
<organism evidence="2 3">
    <name type="scientific">Meloidogyne enterolobii</name>
    <name type="common">Root-knot nematode worm</name>
    <name type="synonym">Meloidogyne mayaguensis</name>
    <dbReference type="NCBI Taxonomy" id="390850"/>
    <lineage>
        <taxon>Eukaryota</taxon>
        <taxon>Metazoa</taxon>
        <taxon>Ecdysozoa</taxon>
        <taxon>Nematoda</taxon>
        <taxon>Chromadorea</taxon>
        <taxon>Rhabditida</taxon>
        <taxon>Tylenchina</taxon>
        <taxon>Tylenchomorpha</taxon>
        <taxon>Tylenchoidea</taxon>
        <taxon>Meloidogynidae</taxon>
        <taxon>Meloidogyninae</taxon>
        <taxon>Meloidogyne</taxon>
    </lineage>
</organism>
<proteinExistence type="predicted"/>
<evidence type="ECO:0000313" key="2">
    <source>
        <dbReference type="EMBL" id="CAD2204650.1"/>
    </source>
</evidence>
<evidence type="ECO:0000313" key="3">
    <source>
        <dbReference type="Proteomes" id="UP000580250"/>
    </source>
</evidence>
<dbReference type="AlphaFoldDB" id="A0A6V7XZ64"/>
<protein>
    <submittedName>
        <fullName evidence="2">Uncharacterized protein</fullName>
    </submittedName>
</protein>
<name>A0A6V7XZ64_MELEN</name>
<reference evidence="2 3" key="1">
    <citation type="submission" date="2020-08" db="EMBL/GenBank/DDBJ databases">
        <authorList>
            <person name="Koutsovoulos G."/>
            <person name="Danchin GJ E."/>
        </authorList>
    </citation>
    <scope>NUCLEOTIDE SEQUENCE [LARGE SCALE GENOMIC DNA]</scope>
</reference>
<accession>A0A6V7XZ64</accession>
<dbReference type="EMBL" id="CAJEWN010002640">
    <property type="protein sequence ID" value="CAD2204650.1"/>
    <property type="molecule type" value="Genomic_DNA"/>
</dbReference>
<feature type="region of interest" description="Disordered" evidence="1">
    <location>
        <begin position="1"/>
        <end position="50"/>
    </location>
</feature>
<sequence>MESSVETSESEVQFDKLPAKKKRKLRPPPPPLRTRLKEDGKLDDENLGDFSRDYSQEELANMRAESERLSLLVDDGYFLTKPFGARFLRPYKQKQKKNE</sequence>
<comment type="caution">
    <text evidence="2">The sequence shown here is derived from an EMBL/GenBank/DDBJ whole genome shotgun (WGS) entry which is preliminary data.</text>
</comment>
<feature type="compositionally biased region" description="Basic and acidic residues" evidence="1">
    <location>
        <begin position="35"/>
        <end position="50"/>
    </location>
</feature>